<dbReference type="Pfam" id="PF01490">
    <property type="entry name" value="Aa_trans"/>
    <property type="match status" value="1"/>
</dbReference>
<dbReference type="Proteomes" id="UP000283634">
    <property type="component" value="Unassembled WGS sequence"/>
</dbReference>
<feature type="transmembrane region" description="Helical" evidence="5">
    <location>
        <begin position="316"/>
        <end position="340"/>
    </location>
</feature>
<feature type="transmembrane region" description="Helical" evidence="5">
    <location>
        <begin position="153"/>
        <end position="174"/>
    </location>
</feature>
<comment type="subcellular location">
    <subcellularLocation>
        <location evidence="1">Membrane</location>
        <topology evidence="1">Multi-pass membrane protein</topology>
    </subcellularLocation>
</comment>
<feature type="transmembrane region" description="Helical" evidence="5">
    <location>
        <begin position="38"/>
        <end position="66"/>
    </location>
</feature>
<evidence type="ECO:0000256" key="4">
    <source>
        <dbReference type="ARBA" id="ARBA00023136"/>
    </source>
</evidence>
<dbReference type="PANTHER" id="PTHR22950">
    <property type="entry name" value="AMINO ACID TRANSPORTER"/>
    <property type="match status" value="1"/>
</dbReference>
<feature type="transmembrane region" description="Helical" evidence="5">
    <location>
        <begin position="86"/>
        <end position="107"/>
    </location>
</feature>
<evidence type="ECO:0000256" key="3">
    <source>
        <dbReference type="ARBA" id="ARBA00022989"/>
    </source>
</evidence>
<evidence type="ECO:0000313" key="7">
    <source>
        <dbReference type="EMBL" id="RNF00858.1"/>
    </source>
</evidence>
<accession>A0A422N5W8</accession>
<feature type="transmembrane region" description="Helical" evidence="5">
    <location>
        <begin position="127"/>
        <end position="146"/>
    </location>
</feature>
<dbReference type="GO" id="GO:0016020">
    <property type="term" value="C:membrane"/>
    <property type="evidence" value="ECO:0007669"/>
    <property type="project" value="UniProtKB-SubCell"/>
</dbReference>
<feature type="transmembrane region" description="Helical" evidence="5">
    <location>
        <begin position="386"/>
        <end position="408"/>
    </location>
</feature>
<organism evidence="7 8">
    <name type="scientific">Trypanosoma rangeli</name>
    <dbReference type="NCBI Taxonomy" id="5698"/>
    <lineage>
        <taxon>Eukaryota</taxon>
        <taxon>Discoba</taxon>
        <taxon>Euglenozoa</taxon>
        <taxon>Kinetoplastea</taxon>
        <taxon>Metakinetoplastina</taxon>
        <taxon>Trypanosomatida</taxon>
        <taxon>Trypanosomatidae</taxon>
        <taxon>Trypanosoma</taxon>
        <taxon>Herpetosoma</taxon>
    </lineage>
</organism>
<gene>
    <name evidence="7" type="ORF">TraAM80_07374</name>
</gene>
<dbReference type="GeneID" id="40331307"/>
<sequence>MVNFCSKKSTLGAGLSLSVATIGAGTIALPSTFEDCGIIPVVAFMALVGVFTVISIDYLILCVEVVQLRSYEDISKELLGSFFEQVTCWMLIVFNIGVASGYIVVIREIFEPLLPIIRVYIPFFDDPMRITLAVWACVMLPMACVPQVSSLRFVSVVAIASTFVISGVITYRYFAPLHPPATEKSYRVKYISLSRRMVLALPILMFSFDCQTLVFQLYASIGEQTREGMRKVSILGVGVTGTVYFTLGLFGYLSNTPHVSGNILANYDPIKDRLFAVGDVMYSFTVITAYVLVLFPCRDAVFILLYGYNTATHESYHGAIPTMDNLIATCLLSIISLLLALKAPGILFIIALLGGLCSSSFCFTLPAAFRLRLHALGIAPASSWELFVAFVMLSLGCIGGVMGTAVLFTGMS</sequence>
<reference evidence="7 8" key="1">
    <citation type="journal article" date="2018" name="BMC Genomics">
        <title>Genomic comparison of Trypanosoma conorhini and Trypanosoma rangeli to Trypanosoma cruzi strains of high and low virulence.</title>
        <authorList>
            <person name="Bradwell K.R."/>
            <person name="Koparde V.N."/>
            <person name="Matveyev A.V."/>
            <person name="Serrano M.G."/>
            <person name="Alves J.M."/>
            <person name="Parikh H."/>
            <person name="Huang B."/>
            <person name="Lee V."/>
            <person name="Espinosa-Alvarez O."/>
            <person name="Ortiz P.A."/>
            <person name="Costa-Martins A.G."/>
            <person name="Teixeira M.M."/>
            <person name="Buck G.A."/>
        </authorList>
    </citation>
    <scope>NUCLEOTIDE SEQUENCE [LARGE SCALE GENOMIC DNA]</scope>
    <source>
        <strain evidence="7 8">AM80</strain>
    </source>
</reference>
<comment type="caution">
    <text evidence="7">The sequence shown here is derived from an EMBL/GenBank/DDBJ whole genome shotgun (WGS) entry which is preliminary data.</text>
</comment>
<evidence type="ECO:0000259" key="6">
    <source>
        <dbReference type="Pfam" id="PF01490"/>
    </source>
</evidence>
<dbReference type="AlphaFoldDB" id="A0A422N5W8"/>
<proteinExistence type="predicted"/>
<dbReference type="EMBL" id="MKGL01000304">
    <property type="protein sequence ID" value="RNF00858.1"/>
    <property type="molecule type" value="Genomic_DNA"/>
</dbReference>
<feature type="domain" description="Amino acid transporter transmembrane" evidence="6">
    <location>
        <begin position="7"/>
        <end position="408"/>
    </location>
</feature>
<keyword evidence="3 5" id="KW-1133">Transmembrane helix</keyword>
<feature type="transmembrane region" description="Helical" evidence="5">
    <location>
        <begin position="197"/>
        <end position="220"/>
    </location>
</feature>
<dbReference type="VEuPathDB" id="TriTrypDB:TRSC58_02264"/>
<evidence type="ECO:0000313" key="8">
    <source>
        <dbReference type="Proteomes" id="UP000283634"/>
    </source>
</evidence>
<feature type="transmembrane region" description="Helical" evidence="5">
    <location>
        <begin position="274"/>
        <end position="295"/>
    </location>
</feature>
<dbReference type="PANTHER" id="PTHR22950:SF649">
    <property type="entry name" value="ACID TRANSPORTER, PUTATIVE-RELATED"/>
    <property type="match status" value="1"/>
</dbReference>
<dbReference type="GO" id="GO:0005737">
    <property type="term" value="C:cytoplasm"/>
    <property type="evidence" value="ECO:0007669"/>
    <property type="project" value="TreeGrafter"/>
</dbReference>
<evidence type="ECO:0000256" key="2">
    <source>
        <dbReference type="ARBA" id="ARBA00022692"/>
    </source>
</evidence>
<keyword evidence="2 5" id="KW-0812">Transmembrane</keyword>
<feature type="transmembrane region" description="Helical" evidence="5">
    <location>
        <begin position="346"/>
        <end position="365"/>
    </location>
</feature>
<keyword evidence="4 5" id="KW-0472">Membrane</keyword>
<dbReference type="OrthoDB" id="28208at2759"/>
<feature type="transmembrane region" description="Helical" evidence="5">
    <location>
        <begin position="232"/>
        <end position="254"/>
    </location>
</feature>
<dbReference type="RefSeq" id="XP_029236001.1">
    <property type="nucleotide sequence ID" value="XM_029384169.1"/>
</dbReference>
<dbReference type="InterPro" id="IPR013057">
    <property type="entry name" value="AA_transpt_TM"/>
</dbReference>
<keyword evidence="8" id="KW-1185">Reference proteome</keyword>
<dbReference type="GO" id="GO:0015179">
    <property type="term" value="F:L-amino acid transmembrane transporter activity"/>
    <property type="evidence" value="ECO:0007669"/>
    <property type="project" value="TreeGrafter"/>
</dbReference>
<dbReference type="OMA" id="ETVRWIL"/>
<protein>
    <submittedName>
        <fullName evidence="7">Amino acid permease</fullName>
    </submittedName>
</protein>
<evidence type="ECO:0000256" key="5">
    <source>
        <dbReference type="SAM" id="Phobius"/>
    </source>
</evidence>
<name>A0A422N5W8_TRYRA</name>
<evidence type="ECO:0000256" key="1">
    <source>
        <dbReference type="ARBA" id="ARBA00004141"/>
    </source>
</evidence>